<name>A0ACD3A8E5_9AGAR</name>
<evidence type="ECO:0000313" key="1">
    <source>
        <dbReference type="EMBL" id="TFK61579.1"/>
    </source>
</evidence>
<gene>
    <name evidence="1" type="ORF">BDN72DRAFT_726184</name>
</gene>
<sequence>VSTNLKAIFADGKRYSQLLSYRNEQAQLLLDILQALLDNPDFDVTFKSDLVVAMYKLSQRTSMYPRCFILMGVTLQGDRPIAEGSYGEIWKGQFGMHTVSLKVIKLYIKEPMERLFKVCFPFNFSNNGNINTFLRKNPNANRSSLISDIACGLAYLHENNVVHGDLKGANILVTRSPHRACLADFGLASICKPESRDHSIFTSTAPRGTLRWLAPELMMDEAIRSTRASDVYAFACVCYEVFTGNYPFPEIPRDTVVVLKVMRQERPNRPKDPLSILESRGLTDKVWDMMEECWQHDPTRRPTSAKLVRLL</sequence>
<accession>A0ACD3A8E5</accession>
<keyword evidence="2" id="KW-1185">Reference proteome</keyword>
<proteinExistence type="predicted"/>
<reference evidence="1 2" key="1">
    <citation type="journal article" date="2019" name="Nat. Ecol. Evol.">
        <title>Megaphylogeny resolves global patterns of mushroom evolution.</title>
        <authorList>
            <person name="Varga T."/>
            <person name="Krizsan K."/>
            <person name="Foldi C."/>
            <person name="Dima B."/>
            <person name="Sanchez-Garcia M."/>
            <person name="Sanchez-Ramirez S."/>
            <person name="Szollosi G.J."/>
            <person name="Szarkandi J.G."/>
            <person name="Papp V."/>
            <person name="Albert L."/>
            <person name="Andreopoulos W."/>
            <person name="Angelini C."/>
            <person name="Antonin V."/>
            <person name="Barry K.W."/>
            <person name="Bougher N.L."/>
            <person name="Buchanan P."/>
            <person name="Buyck B."/>
            <person name="Bense V."/>
            <person name="Catcheside P."/>
            <person name="Chovatia M."/>
            <person name="Cooper J."/>
            <person name="Damon W."/>
            <person name="Desjardin D."/>
            <person name="Finy P."/>
            <person name="Geml J."/>
            <person name="Haridas S."/>
            <person name="Hughes K."/>
            <person name="Justo A."/>
            <person name="Karasinski D."/>
            <person name="Kautmanova I."/>
            <person name="Kiss B."/>
            <person name="Kocsube S."/>
            <person name="Kotiranta H."/>
            <person name="LaButti K.M."/>
            <person name="Lechner B.E."/>
            <person name="Liimatainen K."/>
            <person name="Lipzen A."/>
            <person name="Lukacs Z."/>
            <person name="Mihaltcheva S."/>
            <person name="Morgado L.N."/>
            <person name="Niskanen T."/>
            <person name="Noordeloos M.E."/>
            <person name="Ohm R.A."/>
            <person name="Ortiz-Santana B."/>
            <person name="Ovrebo C."/>
            <person name="Racz N."/>
            <person name="Riley R."/>
            <person name="Savchenko A."/>
            <person name="Shiryaev A."/>
            <person name="Soop K."/>
            <person name="Spirin V."/>
            <person name="Szebenyi C."/>
            <person name="Tomsovsky M."/>
            <person name="Tulloss R.E."/>
            <person name="Uehling J."/>
            <person name="Grigoriev I.V."/>
            <person name="Vagvolgyi C."/>
            <person name="Papp T."/>
            <person name="Martin F.M."/>
            <person name="Miettinen O."/>
            <person name="Hibbett D.S."/>
            <person name="Nagy L.G."/>
        </authorList>
    </citation>
    <scope>NUCLEOTIDE SEQUENCE [LARGE SCALE GENOMIC DNA]</scope>
    <source>
        <strain evidence="1 2">NL-1719</strain>
    </source>
</reference>
<dbReference type="EMBL" id="ML208646">
    <property type="protein sequence ID" value="TFK61579.1"/>
    <property type="molecule type" value="Genomic_DNA"/>
</dbReference>
<protein>
    <submittedName>
        <fullName evidence="1">Kinase-like protein</fullName>
    </submittedName>
</protein>
<dbReference type="Proteomes" id="UP000308600">
    <property type="component" value="Unassembled WGS sequence"/>
</dbReference>
<evidence type="ECO:0000313" key="2">
    <source>
        <dbReference type="Proteomes" id="UP000308600"/>
    </source>
</evidence>
<feature type="non-terminal residue" evidence="1">
    <location>
        <position position="311"/>
    </location>
</feature>
<feature type="non-terminal residue" evidence="1">
    <location>
        <position position="1"/>
    </location>
</feature>
<organism evidence="1 2">
    <name type="scientific">Pluteus cervinus</name>
    <dbReference type="NCBI Taxonomy" id="181527"/>
    <lineage>
        <taxon>Eukaryota</taxon>
        <taxon>Fungi</taxon>
        <taxon>Dikarya</taxon>
        <taxon>Basidiomycota</taxon>
        <taxon>Agaricomycotina</taxon>
        <taxon>Agaricomycetes</taxon>
        <taxon>Agaricomycetidae</taxon>
        <taxon>Agaricales</taxon>
        <taxon>Pluteineae</taxon>
        <taxon>Pluteaceae</taxon>
        <taxon>Pluteus</taxon>
    </lineage>
</organism>